<gene>
    <name evidence="2" type="ORF">SISNIDRAFT_489194</name>
</gene>
<dbReference type="SUPFAM" id="SSF47095">
    <property type="entry name" value="HMG-box"/>
    <property type="match status" value="1"/>
</dbReference>
<sequence length="171" mass="18814">MAFYIHIPIEITGAAAPNHTAGSSSSNSGSAAPAETNADGSSTSSTPAASQAEQASQDGSSAEPAEPEIKLECTPFTIFHVHFLELMNATRAYPNDLTQYDCLNLAIFAWKRLSPEKRKKWHKKAVEASLEYRERQLNNPIIGPVQPLGEQYAQRFAQIARGRMGNRYEYL</sequence>
<feature type="region of interest" description="Disordered" evidence="1">
    <location>
        <begin position="15"/>
        <end position="66"/>
    </location>
</feature>
<organism evidence="2 3">
    <name type="scientific">Sistotremastrum niveocremeum HHB9708</name>
    <dbReference type="NCBI Taxonomy" id="1314777"/>
    <lineage>
        <taxon>Eukaryota</taxon>
        <taxon>Fungi</taxon>
        <taxon>Dikarya</taxon>
        <taxon>Basidiomycota</taxon>
        <taxon>Agaricomycotina</taxon>
        <taxon>Agaricomycetes</taxon>
        <taxon>Sistotremastrales</taxon>
        <taxon>Sistotremastraceae</taxon>
        <taxon>Sertulicium</taxon>
        <taxon>Sertulicium niveocremeum</taxon>
    </lineage>
</organism>
<evidence type="ECO:0000256" key="1">
    <source>
        <dbReference type="SAM" id="MobiDB-lite"/>
    </source>
</evidence>
<dbReference type="Proteomes" id="UP000076722">
    <property type="component" value="Unassembled WGS sequence"/>
</dbReference>
<dbReference type="EMBL" id="KV419427">
    <property type="protein sequence ID" value="KZS89512.1"/>
    <property type="molecule type" value="Genomic_DNA"/>
</dbReference>
<evidence type="ECO:0000313" key="2">
    <source>
        <dbReference type="EMBL" id="KZS89512.1"/>
    </source>
</evidence>
<dbReference type="Gene3D" id="1.10.30.10">
    <property type="entry name" value="High mobility group box domain"/>
    <property type="match status" value="1"/>
</dbReference>
<dbReference type="AlphaFoldDB" id="A0A164QBJ9"/>
<accession>A0A164QBJ9</accession>
<name>A0A164QBJ9_9AGAM</name>
<dbReference type="CDD" id="cd00084">
    <property type="entry name" value="HMG-box_SF"/>
    <property type="match status" value="1"/>
</dbReference>
<feature type="compositionally biased region" description="Low complexity" evidence="1">
    <location>
        <begin position="21"/>
        <end position="63"/>
    </location>
</feature>
<proteinExistence type="predicted"/>
<reference evidence="2 3" key="1">
    <citation type="journal article" date="2016" name="Mol. Biol. Evol.">
        <title>Comparative Genomics of Early-Diverging Mushroom-Forming Fungi Provides Insights into the Origins of Lignocellulose Decay Capabilities.</title>
        <authorList>
            <person name="Nagy L.G."/>
            <person name="Riley R."/>
            <person name="Tritt A."/>
            <person name="Adam C."/>
            <person name="Daum C."/>
            <person name="Floudas D."/>
            <person name="Sun H."/>
            <person name="Yadav J.S."/>
            <person name="Pangilinan J."/>
            <person name="Larsson K.H."/>
            <person name="Matsuura K."/>
            <person name="Barry K."/>
            <person name="Labutti K."/>
            <person name="Kuo R."/>
            <person name="Ohm R.A."/>
            <person name="Bhattacharya S.S."/>
            <person name="Shirouzu T."/>
            <person name="Yoshinaga Y."/>
            <person name="Martin F.M."/>
            <person name="Grigoriev I.V."/>
            <person name="Hibbett D.S."/>
        </authorList>
    </citation>
    <scope>NUCLEOTIDE SEQUENCE [LARGE SCALE GENOMIC DNA]</scope>
    <source>
        <strain evidence="2 3">HHB9708</strain>
    </source>
</reference>
<evidence type="ECO:0000313" key="3">
    <source>
        <dbReference type="Proteomes" id="UP000076722"/>
    </source>
</evidence>
<keyword evidence="3" id="KW-1185">Reference proteome</keyword>
<protein>
    <submittedName>
        <fullName evidence="2">Uncharacterized protein</fullName>
    </submittedName>
</protein>
<dbReference type="InterPro" id="IPR036910">
    <property type="entry name" value="HMG_box_dom_sf"/>
</dbReference>